<reference evidence="1" key="1">
    <citation type="submission" date="2019-08" db="EMBL/GenBank/DDBJ databases">
        <authorList>
            <person name="Kucharzyk K."/>
            <person name="Murdoch R.W."/>
            <person name="Higgins S."/>
            <person name="Loffler F."/>
        </authorList>
    </citation>
    <scope>NUCLEOTIDE SEQUENCE</scope>
</reference>
<gene>
    <name evidence="1" type="ORF">SDC9_169980</name>
</gene>
<dbReference type="EMBL" id="VSSQ01070875">
    <property type="protein sequence ID" value="MPN22597.1"/>
    <property type="molecule type" value="Genomic_DNA"/>
</dbReference>
<accession>A0A645G6S9</accession>
<sequence>MIDSVLRFIGTPFVDNVGSIGIIEVECLHFRVKVFFASFDKSIFYRKT</sequence>
<name>A0A645G6S9_9ZZZZ</name>
<evidence type="ECO:0000313" key="1">
    <source>
        <dbReference type="EMBL" id="MPN22597.1"/>
    </source>
</evidence>
<comment type="caution">
    <text evidence="1">The sequence shown here is derived from an EMBL/GenBank/DDBJ whole genome shotgun (WGS) entry which is preliminary data.</text>
</comment>
<organism evidence="1">
    <name type="scientific">bioreactor metagenome</name>
    <dbReference type="NCBI Taxonomy" id="1076179"/>
    <lineage>
        <taxon>unclassified sequences</taxon>
        <taxon>metagenomes</taxon>
        <taxon>ecological metagenomes</taxon>
    </lineage>
</organism>
<protein>
    <submittedName>
        <fullName evidence="1">Uncharacterized protein</fullName>
    </submittedName>
</protein>
<dbReference type="AlphaFoldDB" id="A0A645G6S9"/>
<proteinExistence type="predicted"/>